<feature type="transmembrane region" description="Helical" evidence="27">
    <location>
        <begin position="395"/>
        <end position="414"/>
    </location>
</feature>
<keyword evidence="5" id="KW-0813">Transport</keyword>
<dbReference type="Pfam" id="PF07690">
    <property type="entry name" value="MFS_1"/>
    <property type="match status" value="1"/>
</dbReference>
<evidence type="ECO:0000256" key="14">
    <source>
        <dbReference type="ARBA" id="ARBA00023329"/>
    </source>
</evidence>
<evidence type="ECO:0000256" key="11">
    <source>
        <dbReference type="ARBA" id="ARBA00023136"/>
    </source>
</evidence>
<feature type="domain" description="Major facilitator superfamily (MFS) profile" evidence="28">
    <location>
        <begin position="58"/>
        <end position="512"/>
    </location>
</feature>
<dbReference type="InterPro" id="IPR050382">
    <property type="entry name" value="MFS_Na/Anion_cotransporter"/>
</dbReference>
<feature type="transmembrane region" description="Helical" evidence="27">
    <location>
        <begin position="485"/>
        <end position="507"/>
    </location>
</feature>
<dbReference type="GO" id="GO:0005765">
    <property type="term" value="C:lysosomal membrane"/>
    <property type="evidence" value="ECO:0007669"/>
    <property type="project" value="UniProtKB-SubCell"/>
</dbReference>
<dbReference type="FunFam" id="1.20.1250.20:FF:000067">
    <property type="entry name" value="sialin isoform X2"/>
    <property type="match status" value="1"/>
</dbReference>
<evidence type="ECO:0000256" key="23">
    <source>
        <dbReference type="ARBA" id="ARBA00080244"/>
    </source>
</evidence>
<organism evidence="29 30">
    <name type="scientific">Cherax quadricarinatus</name>
    <name type="common">Australian red claw crayfish</name>
    <dbReference type="NCBI Taxonomy" id="27406"/>
    <lineage>
        <taxon>Eukaryota</taxon>
        <taxon>Metazoa</taxon>
        <taxon>Ecdysozoa</taxon>
        <taxon>Arthropoda</taxon>
        <taxon>Crustacea</taxon>
        <taxon>Multicrustacea</taxon>
        <taxon>Malacostraca</taxon>
        <taxon>Eumalacostraca</taxon>
        <taxon>Eucarida</taxon>
        <taxon>Decapoda</taxon>
        <taxon>Pleocyemata</taxon>
        <taxon>Astacidea</taxon>
        <taxon>Parastacoidea</taxon>
        <taxon>Parastacidae</taxon>
        <taxon>Cherax</taxon>
    </lineage>
</organism>
<keyword evidence="10" id="KW-0770">Synapse</keyword>
<gene>
    <name evidence="29" type="ORF">OTU49_005043</name>
</gene>
<dbReference type="GO" id="GO:0006820">
    <property type="term" value="P:monoatomic anion transport"/>
    <property type="evidence" value="ECO:0007669"/>
    <property type="project" value="TreeGrafter"/>
</dbReference>
<dbReference type="EMBL" id="JARKIK010000044">
    <property type="protein sequence ID" value="KAK8736505.1"/>
    <property type="molecule type" value="Genomic_DNA"/>
</dbReference>
<evidence type="ECO:0000256" key="20">
    <source>
        <dbReference type="ARBA" id="ARBA00051612"/>
    </source>
</evidence>
<dbReference type="Proteomes" id="UP001445076">
    <property type="component" value="Unassembled WGS sequence"/>
</dbReference>
<evidence type="ECO:0000256" key="25">
    <source>
        <dbReference type="ARBA" id="ARBA00081925"/>
    </source>
</evidence>
<dbReference type="FunFam" id="1.20.1250.20:FF:000003">
    <property type="entry name" value="Solute carrier family 17 member 3"/>
    <property type="match status" value="1"/>
</dbReference>
<evidence type="ECO:0000256" key="17">
    <source>
        <dbReference type="ARBA" id="ARBA00050625"/>
    </source>
</evidence>
<feature type="transmembrane region" description="Helical" evidence="27">
    <location>
        <begin position="420"/>
        <end position="441"/>
    </location>
</feature>
<evidence type="ECO:0000256" key="19">
    <source>
        <dbReference type="ARBA" id="ARBA00051447"/>
    </source>
</evidence>
<dbReference type="AlphaFoldDB" id="A0AAW0WZZ1"/>
<feature type="transmembrane region" description="Helical" evidence="27">
    <location>
        <begin position="453"/>
        <end position="473"/>
    </location>
</feature>
<protein>
    <recommendedName>
        <fullName evidence="22">Sialin</fullName>
    </recommendedName>
    <alternativeName>
        <fullName evidence="25">H(+)/nitrate cotransporter</fullName>
    </alternativeName>
    <alternativeName>
        <fullName evidence="23">H(+)/sialic acid cotransporter</fullName>
    </alternativeName>
    <alternativeName>
        <fullName evidence="24">Vesicular excitatory amino acid transporter</fullName>
    </alternativeName>
</protein>
<evidence type="ECO:0000256" key="26">
    <source>
        <dbReference type="SAM" id="MobiDB-lite"/>
    </source>
</evidence>
<comment type="catalytic activity">
    <reaction evidence="17">
        <text>N-acetylneuraminate(in) + H(+)(in) = N-acetylneuraminate(out) + H(+)(out)</text>
        <dbReference type="Rhea" id="RHEA:28987"/>
        <dbReference type="ChEBI" id="CHEBI:15378"/>
        <dbReference type="ChEBI" id="CHEBI:35418"/>
    </reaction>
    <physiologicalReaction direction="right-to-left" evidence="17">
        <dbReference type="Rhea" id="RHEA:28989"/>
    </physiologicalReaction>
</comment>
<keyword evidence="6" id="KW-1003">Cell membrane</keyword>
<evidence type="ECO:0000256" key="1">
    <source>
        <dbReference type="ARBA" id="ARBA00004432"/>
    </source>
</evidence>
<evidence type="ECO:0000256" key="16">
    <source>
        <dbReference type="ARBA" id="ARBA00050554"/>
    </source>
</evidence>
<feature type="transmembrane region" description="Helical" evidence="27">
    <location>
        <begin position="188"/>
        <end position="211"/>
    </location>
</feature>
<name>A0AAW0WZZ1_CHEQU</name>
<dbReference type="GO" id="GO:0046942">
    <property type="term" value="P:carboxylic acid transport"/>
    <property type="evidence" value="ECO:0007669"/>
    <property type="project" value="UniProtKB-ARBA"/>
</dbReference>
<feature type="transmembrane region" description="Helical" evidence="27">
    <location>
        <begin position="358"/>
        <end position="375"/>
    </location>
</feature>
<keyword evidence="12" id="KW-0325">Glycoprotein</keyword>
<dbReference type="Gene3D" id="1.20.1250.20">
    <property type="entry name" value="MFS general substrate transporter like domains"/>
    <property type="match status" value="2"/>
</dbReference>
<dbReference type="PROSITE" id="PS50850">
    <property type="entry name" value="MFS"/>
    <property type="match status" value="1"/>
</dbReference>
<keyword evidence="30" id="KW-1185">Reference proteome</keyword>
<evidence type="ECO:0000256" key="27">
    <source>
        <dbReference type="SAM" id="Phobius"/>
    </source>
</evidence>
<keyword evidence="8" id="KW-0769">Symport</keyword>
<comment type="caution">
    <text evidence="29">The sequence shown here is derived from an EMBL/GenBank/DDBJ whole genome shotgun (WGS) entry which is preliminary data.</text>
</comment>
<keyword evidence="14" id="KW-0968">Cytoplasmic vesicle</keyword>
<evidence type="ECO:0000256" key="6">
    <source>
        <dbReference type="ARBA" id="ARBA00022475"/>
    </source>
</evidence>
<dbReference type="PANTHER" id="PTHR11662:SF399">
    <property type="entry name" value="FI19708P1-RELATED"/>
    <property type="match status" value="1"/>
</dbReference>
<evidence type="ECO:0000256" key="18">
    <source>
        <dbReference type="ARBA" id="ARBA00051403"/>
    </source>
</evidence>
<evidence type="ECO:0000256" key="4">
    <source>
        <dbReference type="ARBA" id="ARBA00004656"/>
    </source>
</evidence>
<keyword evidence="11 27" id="KW-0472">Membrane</keyword>
<dbReference type="InterPro" id="IPR011701">
    <property type="entry name" value="MFS"/>
</dbReference>
<evidence type="ECO:0000256" key="21">
    <source>
        <dbReference type="ARBA" id="ARBA00056891"/>
    </source>
</evidence>
<comment type="catalytic activity">
    <reaction evidence="18">
        <text>N-acetyl-L-aspartyl-L-glutamate(out) = N-acetyl-L-aspartyl-L-glutamate(in)</text>
        <dbReference type="Rhea" id="RHEA:72599"/>
        <dbReference type="ChEBI" id="CHEBI:76931"/>
    </reaction>
    <physiologicalReaction direction="left-to-right" evidence="18">
        <dbReference type="Rhea" id="RHEA:72600"/>
    </physiologicalReaction>
</comment>
<feature type="transmembrane region" description="Helical" evidence="27">
    <location>
        <begin position="318"/>
        <end position="338"/>
    </location>
</feature>
<evidence type="ECO:0000256" key="5">
    <source>
        <dbReference type="ARBA" id="ARBA00022448"/>
    </source>
</evidence>
<evidence type="ECO:0000259" key="28">
    <source>
        <dbReference type="PROSITE" id="PS50850"/>
    </source>
</evidence>
<keyword evidence="13" id="KW-0458">Lysosome</keyword>
<dbReference type="SUPFAM" id="SSF103473">
    <property type="entry name" value="MFS general substrate transporter"/>
    <property type="match status" value="1"/>
</dbReference>
<proteinExistence type="predicted"/>
<evidence type="ECO:0000256" key="22">
    <source>
        <dbReference type="ARBA" id="ARBA00069713"/>
    </source>
</evidence>
<feature type="transmembrane region" description="Helical" evidence="27">
    <location>
        <begin position="57"/>
        <end position="85"/>
    </location>
</feature>
<feature type="transmembrane region" description="Helical" evidence="27">
    <location>
        <begin position="162"/>
        <end position="182"/>
    </location>
</feature>
<evidence type="ECO:0000256" key="15">
    <source>
        <dbReference type="ARBA" id="ARBA00050101"/>
    </source>
</evidence>
<evidence type="ECO:0000256" key="3">
    <source>
        <dbReference type="ARBA" id="ARBA00004638"/>
    </source>
</evidence>
<reference evidence="29 30" key="1">
    <citation type="journal article" date="2024" name="BMC Genomics">
        <title>Genome assembly of redclaw crayfish (Cherax quadricarinatus) provides insights into its immune adaptation and hypoxia tolerance.</title>
        <authorList>
            <person name="Liu Z."/>
            <person name="Zheng J."/>
            <person name="Li H."/>
            <person name="Fang K."/>
            <person name="Wang S."/>
            <person name="He J."/>
            <person name="Zhou D."/>
            <person name="Weng S."/>
            <person name="Chi M."/>
            <person name="Gu Z."/>
            <person name="He J."/>
            <person name="Li F."/>
            <person name="Wang M."/>
        </authorList>
    </citation>
    <scope>NUCLEOTIDE SEQUENCE [LARGE SCALE GENOMIC DNA]</scope>
    <source>
        <strain evidence="29">ZL_2023a</strain>
    </source>
</reference>
<evidence type="ECO:0000313" key="30">
    <source>
        <dbReference type="Proteomes" id="UP001445076"/>
    </source>
</evidence>
<evidence type="ECO:0000256" key="13">
    <source>
        <dbReference type="ARBA" id="ARBA00023228"/>
    </source>
</evidence>
<feature type="region of interest" description="Disordered" evidence="26">
    <location>
        <begin position="1"/>
        <end position="35"/>
    </location>
</feature>
<keyword evidence="7 27" id="KW-0812">Transmembrane</keyword>
<comment type="catalytic activity">
    <reaction evidence="19">
        <text>L-glutamate(out) = L-glutamate(in)</text>
        <dbReference type="Rhea" id="RHEA:66336"/>
        <dbReference type="ChEBI" id="CHEBI:29985"/>
    </reaction>
    <physiologicalReaction direction="left-to-right" evidence="19">
        <dbReference type="Rhea" id="RHEA:66337"/>
    </physiologicalReaction>
</comment>
<comment type="catalytic activity">
    <reaction evidence="15">
        <text>2 nitrate(out) + H(+)(out) = 2 nitrate(in) + H(+)(in)</text>
        <dbReference type="Rhea" id="RHEA:71539"/>
        <dbReference type="ChEBI" id="CHEBI:15378"/>
        <dbReference type="ChEBI" id="CHEBI:17632"/>
    </reaction>
    <physiologicalReaction direction="left-to-right" evidence="15">
        <dbReference type="Rhea" id="RHEA:71540"/>
    </physiologicalReaction>
</comment>
<sequence length="555" mass="60884">MTRVDPSLMSPTGEVIGEHKPQEHPQPQPSNTKSLQLHSDSIDLEDRYEGGCWQVRYTLAILALVGIALMYAMRVVLSIAIVAMAGSQEHHGNVTHEASNMCPASNQLADTNTSGITKQTKIVGEFDWDESIQGVILGSFFWGYCCTNILGGRAAEYMGGKLVFGSGIVLSALLTVLTPLSARFSTELLIAVRVIIGIVQGVVFPAINSMLATWVTPTERSRYNTIIFSGFPLGTVICLPVGGWLCSSGFLDGWPSPFYLFGGLGLIWGVAWFLLIHDRPEHHPRISNKELAQIQSCEKDIKRAEVVAIPWKDIALSLPFWGLMAGSLGYDFGFYTLLTELPTYLKNIQHFDMSQNGLMSSLPFLVMWLWGYVWGSLMDRLTAASLLPLLSIRRLSMALAMYGPMIGLVVMCFVNCNTVLAMVVLCMAVGISGSANCGFLCSHQELAPNFAGTLLGFTNTLGSFAGILAPMITGSITEGNQTLSAWRSVFLITTAVYLVTNTLYIIFISNKVQPWNEPKSDKEGKEYIIDQETKVAMVSDETRETLLEKSDHEEC</sequence>
<evidence type="ECO:0000256" key="2">
    <source>
        <dbReference type="ARBA" id="ARBA00004554"/>
    </source>
</evidence>
<dbReference type="InterPro" id="IPR020846">
    <property type="entry name" value="MFS_dom"/>
</dbReference>
<dbReference type="InterPro" id="IPR036259">
    <property type="entry name" value="MFS_trans_sf"/>
</dbReference>
<evidence type="ECO:0000256" key="12">
    <source>
        <dbReference type="ARBA" id="ARBA00023180"/>
    </source>
</evidence>
<dbReference type="GO" id="GO:0015293">
    <property type="term" value="F:symporter activity"/>
    <property type="evidence" value="ECO:0007669"/>
    <property type="project" value="UniProtKB-KW"/>
</dbReference>
<dbReference type="GO" id="GO:0016323">
    <property type="term" value="C:basolateral plasma membrane"/>
    <property type="evidence" value="ECO:0007669"/>
    <property type="project" value="UniProtKB-SubCell"/>
</dbReference>
<evidence type="ECO:0000256" key="10">
    <source>
        <dbReference type="ARBA" id="ARBA00023018"/>
    </source>
</evidence>
<evidence type="ECO:0000256" key="8">
    <source>
        <dbReference type="ARBA" id="ARBA00022847"/>
    </source>
</evidence>
<comment type="subcellular location">
    <subcellularLocation>
        <location evidence="2">Basolateral cell membrane</location>
        <topology evidence="2">Multi-pass membrane protein</topology>
    </subcellularLocation>
    <subcellularLocation>
        <location evidence="3">Cytoplasmic vesicle</location>
        <location evidence="3">Secretory vesicle membrane</location>
        <topology evidence="3">Multi-pass membrane protein</topology>
    </subcellularLocation>
    <subcellularLocation>
        <location evidence="1">Cytoplasmic vesicle</location>
        <location evidence="1">Secretory vesicle</location>
        <location evidence="1">Synaptic vesicle membrane</location>
    </subcellularLocation>
    <subcellularLocation>
        <location evidence="4">Lysosome membrane</location>
    </subcellularLocation>
</comment>
<feature type="transmembrane region" description="Helical" evidence="27">
    <location>
        <begin position="257"/>
        <end position="276"/>
    </location>
</feature>
<feature type="transmembrane region" description="Helical" evidence="27">
    <location>
        <begin position="223"/>
        <end position="245"/>
    </location>
</feature>
<feature type="transmembrane region" description="Helical" evidence="27">
    <location>
        <begin position="131"/>
        <end position="150"/>
    </location>
</feature>
<comment type="catalytic activity">
    <reaction evidence="16">
        <text>L-aspartate(out) = L-aspartate(in)</text>
        <dbReference type="Rhea" id="RHEA:66332"/>
        <dbReference type="ChEBI" id="CHEBI:29991"/>
    </reaction>
    <physiologicalReaction direction="left-to-right" evidence="16">
        <dbReference type="Rhea" id="RHEA:66333"/>
    </physiologicalReaction>
</comment>
<comment type="function">
    <text evidence="21">Receptor for CM101, a polysaccharide produced by group B Streptococcus with antipathoangiogenic properties.</text>
</comment>
<evidence type="ECO:0000256" key="7">
    <source>
        <dbReference type="ARBA" id="ARBA00022692"/>
    </source>
</evidence>
<dbReference type="PANTHER" id="PTHR11662">
    <property type="entry name" value="SOLUTE CARRIER FAMILY 17"/>
    <property type="match status" value="1"/>
</dbReference>
<dbReference type="GO" id="GO:0030672">
    <property type="term" value="C:synaptic vesicle membrane"/>
    <property type="evidence" value="ECO:0007669"/>
    <property type="project" value="UniProtKB-SubCell"/>
</dbReference>
<evidence type="ECO:0000313" key="29">
    <source>
        <dbReference type="EMBL" id="KAK8736505.1"/>
    </source>
</evidence>
<evidence type="ECO:0000256" key="24">
    <source>
        <dbReference type="ARBA" id="ARBA00081195"/>
    </source>
</evidence>
<dbReference type="CDD" id="cd17318">
    <property type="entry name" value="MFS_SLC17"/>
    <property type="match status" value="1"/>
</dbReference>
<accession>A0AAW0WZZ1</accession>
<evidence type="ECO:0000256" key="9">
    <source>
        <dbReference type="ARBA" id="ARBA00022989"/>
    </source>
</evidence>
<comment type="catalytic activity">
    <reaction evidence="20">
        <text>D-glucuronate(out) + H(+)(out) = D-glucuronate(in) + H(+)(in)</text>
        <dbReference type="Rhea" id="RHEA:72591"/>
        <dbReference type="ChEBI" id="CHEBI:15378"/>
        <dbReference type="ChEBI" id="CHEBI:58720"/>
    </reaction>
    <physiologicalReaction direction="left-to-right" evidence="20">
        <dbReference type="Rhea" id="RHEA:72592"/>
    </physiologicalReaction>
</comment>
<keyword evidence="9 27" id="KW-1133">Transmembrane helix</keyword>